<dbReference type="OrthoDB" id="498125at2759"/>
<dbReference type="Pfam" id="PF13561">
    <property type="entry name" value="adh_short_C2"/>
    <property type="match status" value="1"/>
</dbReference>
<dbReference type="STRING" id="139420.A0A371CV22"/>
<dbReference type="InterPro" id="IPR036291">
    <property type="entry name" value="NAD(P)-bd_dom_sf"/>
</dbReference>
<evidence type="ECO:0000313" key="2">
    <source>
        <dbReference type="EMBL" id="RDX44125.1"/>
    </source>
</evidence>
<comment type="similarity">
    <text evidence="1">Belongs to the short-chain dehydrogenases/reductases (SDR) family.</text>
</comment>
<evidence type="ECO:0000313" key="3">
    <source>
        <dbReference type="Proteomes" id="UP000256964"/>
    </source>
</evidence>
<dbReference type="SUPFAM" id="SSF51735">
    <property type="entry name" value="NAD(P)-binding Rossmann-fold domains"/>
    <property type="match status" value="1"/>
</dbReference>
<organism evidence="2 3">
    <name type="scientific">Lentinus brumalis</name>
    <dbReference type="NCBI Taxonomy" id="2498619"/>
    <lineage>
        <taxon>Eukaryota</taxon>
        <taxon>Fungi</taxon>
        <taxon>Dikarya</taxon>
        <taxon>Basidiomycota</taxon>
        <taxon>Agaricomycotina</taxon>
        <taxon>Agaricomycetes</taxon>
        <taxon>Polyporales</taxon>
        <taxon>Polyporaceae</taxon>
        <taxon>Lentinus</taxon>
    </lineage>
</organism>
<protein>
    <submittedName>
        <fullName evidence="2">NAD(P)-binding protein</fullName>
    </submittedName>
</protein>
<dbReference type="InterPro" id="IPR002347">
    <property type="entry name" value="SDR_fam"/>
</dbReference>
<dbReference type="EMBL" id="KZ857454">
    <property type="protein sequence ID" value="RDX44125.1"/>
    <property type="molecule type" value="Genomic_DNA"/>
</dbReference>
<keyword evidence="3" id="KW-1185">Reference proteome</keyword>
<dbReference type="AlphaFoldDB" id="A0A371CV22"/>
<proteinExistence type="inferred from homology"/>
<reference evidence="2 3" key="1">
    <citation type="journal article" date="2018" name="Biotechnol. Biofuels">
        <title>Integrative visual omics of the white-rot fungus Polyporus brumalis exposes the biotechnological potential of its oxidative enzymes for delignifying raw plant biomass.</title>
        <authorList>
            <person name="Miyauchi S."/>
            <person name="Rancon A."/>
            <person name="Drula E."/>
            <person name="Hage H."/>
            <person name="Chaduli D."/>
            <person name="Favel A."/>
            <person name="Grisel S."/>
            <person name="Henrissat B."/>
            <person name="Herpoel-Gimbert I."/>
            <person name="Ruiz-Duenas F.J."/>
            <person name="Chevret D."/>
            <person name="Hainaut M."/>
            <person name="Lin J."/>
            <person name="Wang M."/>
            <person name="Pangilinan J."/>
            <person name="Lipzen A."/>
            <person name="Lesage-Meessen L."/>
            <person name="Navarro D."/>
            <person name="Riley R."/>
            <person name="Grigoriev I.V."/>
            <person name="Zhou S."/>
            <person name="Raouche S."/>
            <person name="Rosso M.N."/>
        </authorList>
    </citation>
    <scope>NUCLEOTIDE SEQUENCE [LARGE SCALE GENOMIC DNA]</scope>
    <source>
        <strain evidence="2 3">BRFM 1820</strain>
    </source>
</reference>
<dbReference type="PRINTS" id="PR00081">
    <property type="entry name" value="GDHRDH"/>
</dbReference>
<dbReference type="GO" id="GO:0016616">
    <property type="term" value="F:oxidoreductase activity, acting on the CH-OH group of donors, NAD or NADP as acceptor"/>
    <property type="evidence" value="ECO:0007669"/>
    <property type="project" value="TreeGrafter"/>
</dbReference>
<gene>
    <name evidence="2" type="ORF">OH76DRAFT_1487338</name>
</gene>
<accession>A0A371CV22</accession>
<dbReference type="Proteomes" id="UP000256964">
    <property type="component" value="Unassembled WGS sequence"/>
</dbReference>
<evidence type="ECO:0000256" key="1">
    <source>
        <dbReference type="ARBA" id="ARBA00006484"/>
    </source>
</evidence>
<dbReference type="PANTHER" id="PTHR42760">
    <property type="entry name" value="SHORT-CHAIN DEHYDROGENASES/REDUCTASES FAMILY MEMBER"/>
    <property type="match status" value="1"/>
</dbReference>
<name>A0A371CV22_9APHY</name>
<sequence>MSRGTAESTKCAAIITGAAEGIGRGIALRLAKDGWDLGLFDLPRAEARLQEHAETLEKEYGTKITTVYGDVSKEDDVKRLVETVVQEHENLYAMIADAGSAIASYTEKIYVRARGLSSYEYAAIQIIKQGTGWRIFGAASVASKTGKPRTILLTCFEHVLTCCDWLTGIALHSVYCATKFAARGLTQSAAMDYGKYGIPVNAYDPGVVETPLFHELDEYHSKQNGQPRGTWINAFTNVLGRNEQPEDVAKLVTFLVSDDAAFITGEWSREIAVATVLIELGTPLKGNW</sequence>
<dbReference type="Gene3D" id="3.40.50.720">
    <property type="entry name" value="NAD(P)-binding Rossmann-like Domain"/>
    <property type="match status" value="1"/>
</dbReference>